<accession>A0A286DRX6</accession>
<dbReference type="EMBL" id="OCMY01000004">
    <property type="protein sequence ID" value="SOD61437.1"/>
    <property type="molecule type" value="Genomic_DNA"/>
</dbReference>
<dbReference type="RefSeq" id="WP_097098537.1">
    <property type="nucleotide sequence ID" value="NZ_OCMY01000004.1"/>
</dbReference>
<name>A0A286DRX6_9GAMM</name>
<proteinExistence type="predicted"/>
<dbReference type="AlphaFoldDB" id="A0A286DRX6"/>
<evidence type="ECO:0000313" key="1">
    <source>
        <dbReference type="EMBL" id="SOD61437.1"/>
    </source>
</evidence>
<sequence>MAAEDPIVYAQLCKLFPALTPKQALNLCYYSLGSNYEGVSSLTDSTPAASKKSLESIQKYFDVRSLTDLKSEFWARFFTHQINKKYSWTDAHSLKVLGADNVSSLLPLFPELTRDLLINTIFHYFGYSMNDIALSRGISATHAEISVHEAMSALGAGSDQLLRTVISSRFMGDLC</sequence>
<evidence type="ECO:0000313" key="2">
    <source>
        <dbReference type="Proteomes" id="UP000219271"/>
    </source>
</evidence>
<reference evidence="2" key="1">
    <citation type="submission" date="2017-09" db="EMBL/GenBank/DDBJ databases">
        <authorList>
            <person name="Varghese N."/>
            <person name="Submissions S."/>
        </authorList>
    </citation>
    <scope>NUCLEOTIDE SEQUENCE [LARGE SCALE GENOMIC DNA]</scope>
    <source>
        <strain evidence="2">JKS000234</strain>
    </source>
</reference>
<dbReference type="Proteomes" id="UP000219271">
    <property type="component" value="Unassembled WGS sequence"/>
</dbReference>
<gene>
    <name evidence="1" type="ORF">SAMN06273570_5134</name>
</gene>
<dbReference type="OrthoDB" id="6509946at2"/>
<protein>
    <submittedName>
        <fullName evidence="1">Uncharacterized protein</fullName>
    </submittedName>
</protein>
<keyword evidence="2" id="KW-1185">Reference proteome</keyword>
<organism evidence="1 2">
    <name type="scientific">Candidatus Pantoea floridensis</name>
    <dbReference type="NCBI Taxonomy" id="1938870"/>
    <lineage>
        <taxon>Bacteria</taxon>
        <taxon>Pseudomonadati</taxon>
        <taxon>Pseudomonadota</taxon>
        <taxon>Gammaproteobacteria</taxon>
        <taxon>Enterobacterales</taxon>
        <taxon>Erwiniaceae</taxon>
        <taxon>Pantoea</taxon>
    </lineage>
</organism>